<accession>A0A5J5EC82</accession>
<evidence type="ECO:0008006" key="4">
    <source>
        <dbReference type="Google" id="ProtNLM"/>
    </source>
</evidence>
<feature type="chain" id="PRO_5023809426" description="Secreted protein" evidence="1">
    <location>
        <begin position="23"/>
        <end position="77"/>
    </location>
</feature>
<protein>
    <recommendedName>
        <fullName evidence="4">Secreted protein</fullName>
    </recommendedName>
</protein>
<evidence type="ECO:0000313" key="2">
    <source>
        <dbReference type="EMBL" id="KAA8892843.1"/>
    </source>
</evidence>
<comment type="caution">
    <text evidence="2">The sequence shown here is derived from an EMBL/GenBank/DDBJ whole genome shotgun (WGS) entry which is preliminary data.</text>
</comment>
<keyword evidence="1" id="KW-0732">Signal</keyword>
<sequence>MRQTSSGCLAVFIWVLARMVLERQLQRVDLQYRTGNHSLNGTSNVRLEQRQRTDLQFDQLSVNFKQPLKRNARKKLR</sequence>
<dbReference type="AlphaFoldDB" id="A0A5J5EC82"/>
<organism evidence="2 3">
    <name type="scientific">Sphaerosporella brunnea</name>
    <dbReference type="NCBI Taxonomy" id="1250544"/>
    <lineage>
        <taxon>Eukaryota</taxon>
        <taxon>Fungi</taxon>
        <taxon>Dikarya</taxon>
        <taxon>Ascomycota</taxon>
        <taxon>Pezizomycotina</taxon>
        <taxon>Pezizomycetes</taxon>
        <taxon>Pezizales</taxon>
        <taxon>Pyronemataceae</taxon>
        <taxon>Sphaerosporella</taxon>
    </lineage>
</organism>
<evidence type="ECO:0000313" key="3">
    <source>
        <dbReference type="Proteomes" id="UP000326924"/>
    </source>
</evidence>
<name>A0A5J5EC82_9PEZI</name>
<evidence type="ECO:0000256" key="1">
    <source>
        <dbReference type="SAM" id="SignalP"/>
    </source>
</evidence>
<dbReference type="Proteomes" id="UP000326924">
    <property type="component" value="Unassembled WGS sequence"/>
</dbReference>
<keyword evidence="3" id="KW-1185">Reference proteome</keyword>
<dbReference type="InParanoid" id="A0A5J5EC82"/>
<gene>
    <name evidence="2" type="ORF">FN846DRAFT_613778</name>
</gene>
<dbReference type="EMBL" id="VXIS01000570">
    <property type="protein sequence ID" value="KAA8892843.1"/>
    <property type="molecule type" value="Genomic_DNA"/>
</dbReference>
<reference evidence="2 3" key="1">
    <citation type="submission" date="2019-09" db="EMBL/GenBank/DDBJ databases">
        <title>Draft genome of the ectomycorrhizal ascomycete Sphaerosporella brunnea.</title>
        <authorList>
            <consortium name="DOE Joint Genome Institute"/>
            <person name="Benucci G.M."/>
            <person name="Marozzi G."/>
            <person name="Antonielli L."/>
            <person name="Sanchez S."/>
            <person name="Marco P."/>
            <person name="Wang X."/>
            <person name="Falini L.B."/>
            <person name="Barry K."/>
            <person name="Haridas S."/>
            <person name="Lipzen A."/>
            <person name="Labutti K."/>
            <person name="Grigoriev I.V."/>
            <person name="Murat C."/>
            <person name="Martin F."/>
            <person name="Albertini E."/>
            <person name="Donnini D."/>
            <person name="Bonito G."/>
        </authorList>
    </citation>
    <scope>NUCLEOTIDE SEQUENCE [LARGE SCALE GENOMIC DNA]</scope>
    <source>
        <strain evidence="2 3">Sb_GMNB300</strain>
    </source>
</reference>
<proteinExistence type="predicted"/>
<feature type="signal peptide" evidence="1">
    <location>
        <begin position="1"/>
        <end position="22"/>
    </location>
</feature>